<keyword evidence="8" id="KW-1185">Reference proteome</keyword>
<evidence type="ECO:0000256" key="3">
    <source>
        <dbReference type="ARBA" id="ARBA00022679"/>
    </source>
</evidence>
<dbReference type="SUPFAM" id="SSF53448">
    <property type="entry name" value="Nucleotide-diphospho-sugar transferases"/>
    <property type="match status" value="1"/>
</dbReference>
<dbReference type="InterPro" id="IPR050834">
    <property type="entry name" value="Glycosyltransf_2"/>
</dbReference>
<dbReference type="Gene3D" id="3.90.550.10">
    <property type="entry name" value="Spore Coat Polysaccharide Biosynthesis Protein SpsA, Chain A"/>
    <property type="match status" value="1"/>
</dbReference>
<sequence length="650" mass="73054">MMMAPEHPLLQVICFSMDRPWQVSEYLRTLHAFLRVDLSVVWILFKASDATFREGYTKVIEAYPQVHWTEESQTEEHSFGHGLLSILDASTSEFVLFGVDDAFFFDSFPLLEVLTSPLPQWNVLHLTLNPNIWYSETQQVPLLPLPSMIHHGDVLTFDSGRGEWNYPWEVSGSVFRRPRVVDMLDAIRLHHGMVGLSQPNRLENNGVKLVTSFHWVQACMTKPIMHVMAINQVQQLYDNPLLAQHETLHLLSYLAPPRHLDTTWYRATVFRSVHIGTLVLQEEGHARHETPSPPLVTIVLPAFNESKFIGAALESLLAQTYRRFEVLVVDDCSTDETVALVRAYKDPRIRLLQNPTNLGVARTLNRGLALAQGAFVARMDGDDVALPERLAMQVAFLQSHPDIDLVGSAIGLIGPELATSRPCKVVVYPTTASTTRWQMWMGSMLAHPTVLFRRELLITFTYDETLGSGEDYDLWLRLLHRTPPVRMLSLGTPLLLHRKHGANASTRKRDQQRREANASAHGAIQACLGRPVPLDVVTLVRGQVDDDTSPSIVKHAADAIQLLVDLKHTVETTDAGELAAIEADAMARHGELAFRAMVHNPTTGVLLWQKWVTQNPTESRMVFERLTNQHAQPAKGTTQVVTTEARMGQP</sequence>
<feature type="domain" description="Glycosyltransferase 2-like" evidence="5">
    <location>
        <begin position="297"/>
        <end position="457"/>
    </location>
</feature>
<protein>
    <submittedName>
        <fullName evidence="7">Aste57867_15608 protein</fullName>
    </submittedName>
</protein>
<reference evidence="6" key="2">
    <citation type="submission" date="2019-06" db="EMBL/GenBank/DDBJ databases">
        <title>Genomics analysis of Aphanomyces spp. identifies a new class of oomycete effector associated with host adaptation.</title>
        <authorList>
            <person name="Gaulin E."/>
        </authorList>
    </citation>
    <scope>NUCLEOTIDE SEQUENCE</scope>
    <source>
        <strain evidence="6">CBS 578.67</strain>
    </source>
</reference>
<proteinExistence type="inferred from homology"/>
<dbReference type="GO" id="GO:0016757">
    <property type="term" value="F:glycosyltransferase activity"/>
    <property type="evidence" value="ECO:0007669"/>
    <property type="project" value="UniProtKB-KW"/>
</dbReference>
<evidence type="ECO:0000256" key="2">
    <source>
        <dbReference type="ARBA" id="ARBA00022676"/>
    </source>
</evidence>
<dbReference type="EMBL" id="VJMH01005696">
    <property type="protein sequence ID" value="KAF0693435.1"/>
    <property type="molecule type" value="Genomic_DNA"/>
</dbReference>
<feature type="region of interest" description="Disordered" evidence="4">
    <location>
        <begin position="630"/>
        <end position="650"/>
    </location>
</feature>
<organism evidence="7 8">
    <name type="scientific">Aphanomyces stellatus</name>
    <dbReference type="NCBI Taxonomy" id="120398"/>
    <lineage>
        <taxon>Eukaryota</taxon>
        <taxon>Sar</taxon>
        <taxon>Stramenopiles</taxon>
        <taxon>Oomycota</taxon>
        <taxon>Saprolegniomycetes</taxon>
        <taxon>Saprolegniales</taxon>
        <taxon>Verrucalvaceae</taxon>
        <taxon>Aphanomyces</taxon>
    </lineage>
</organism>
<keyword evidence="2" id="KW-0328">Glycosyltransferase</keyword>
<dbReference type="InterPro" id="IPR029044">
    <property type="entry name" value="Nucleotide-diphossugar_trans"/>
</dbReference>
<evidence type="ECO:0000256" key="4">
    <source>
        <dbReference type="SAM" id="MobiDB-lite"/>
    </source>
</evidence>
<evidence type="ECO:0000313" key="6">
    <source>
        <dbReference type="EMBL" id="KAF0693435.1"/>
    </source>
</evidence>
<dbReference type="PANTHER" id="PTHR43685">
    <property type="entry name" value="GLYCOSYLTRANSFERASE"/>
    <property type="match status" value="1"/>
</dbReference>
<dbReference type="CDD" id="cd00761">
    <property type="entry name" value="Glyco_tranf_GTA_type"/>
    <property type="match status" value="1"/>
</dbReference>
<reference evidence="7 8" key="1">
    <citation type="submission" date="2019-03" db="EMBL/GenBank/DDBJ databases">
        <authorList>
            <person name="Gaulin E."/>
            <person name="Dumas B."/>
        </authorList>
    </citation>
    <scope>NUCLEOTIDE SEQUENCE [LARGE SCALE GENOMIC DNA]</scope>
    <source>
        <strain evidence="7">CBS 568.67</strain>
    </source>
</reference>
<name>A0A485L4U8_9STRA</name>
<evidence type="ECO:0000256" key="1">
    <source>
        <dbReference type="ARBA" id="ARBA00006739"/>
    </source>
</evidence>
<comment type="similarity">
    <text evidence="1">Belongs to the glycosyltransferase 2 family.</text>
</comment>
<dbReference type="OrthoDB" id="60542at2759"/>
<feature type="compositionally biased region" description="Polar residues" evidence="4">
    <location>
        <begin position="630"/>
        <end position="642"/>
    </location>
</feature>
<dbReference type="Proteomes" id="UP000332933">
    <property type="component" value="Unassembled WGS sequence"/>
</dbReference>
<dbReference type="PANTHER" id="PTHR43685:SF5">
    <property type="entry name" value="GLYCOSYLTRANSFERASE EPSE-RELATED"/>
    <property type="match status" value="1"/>
</dbReference>
<accession>A0A485L4U8</accession>
<gene>
    <name evidence="7" type="primary">Aste57867_15608</name>
    <name evidence="6" type="ORF">As57867_015552</name>
    <name evidence="7" type="ORF">ASTE57867_15608</name>
</gene>
<evidence type="ECO:0000313" key="7">
    <source>
        <dbReference type="EMBL" id="VFT92409.1"/>
    </source>
</evidence>
<dbReference type="AlphaFoldDB" id="A0A485L4U8"/>
<dbReference type="InterPro" id="IPR001173">
    <property type="entry name" value="Glyco_trans_2-like"/>
</dbReference>
<evidence type="ECO:0000259" key="5">
    <source>
        <dbReference type="Pfam" id="PF00535"/>
    </source>
</evidence>
<keyword evidence="3" id="KW-0808">Transferase</keyword>
<evidence type="ECO:0000313" key="8">
    <source>
        <dbReference type="Proteomes" id="UP000332933"/>
    </source>
</evidence>
<dbReference type="Pfam" id="PF00535">
    <property type="entry name" value="Glycos_transf_2"/>
    <property type="match status" value="1"/>
</dbReference>
<dbReference type="EMBL" id="CAADRA010005717">
    <property type="protein sequence ID" value="VFT92409.1"/>
    <property type="molecule type" value="Genomic_DNA"/>
</dbReference>